<dbReference type="GO" id="GO:0003676">
    <property type="term" value="F:nucleic acid binding"/>
    <property type="evidence" value="ECO:0007669"/>
    <property type="project" value="InterPro"/>
</dbReference>
<evidence type="ECO:0000256" key="2">
    <source>
        <dbReference type="ARBA" id="ARBA00022801"/>
    </source>
</evidence>
<gene>
    <name evidence="5" type="ORF">I5677_07925</name>
</gene>
<keyword evidence="3 5" id="KW-0269">Exonuclease</keyword>
<evidence type="ECO:0000259" key="4">
    <source>
        <dbReference type="SMART" id="SM00479"/>
    </source>
</evidence>
<evidence type="ECO:0000313" key="5">
    <source>
        <dbReference type="EMBL" id="MBH1940813.1"/>
    </source>
</evidence>
<organism evidence="5 6">
    <name type="scientific">Mobilitalea sibirica</name>
    <dbReference type="NCBI Taxonomy" id="1462919"/>
    <lineage>
        <taxon>Bacteria</taxon>
        <taxon>Bacillati</taxon>
        <taxon>Bacillota</taxon>
        <taxon>Clostridia</taxon>
        <taxon>Lachnospirales</taxon>
        <taxon>Lachnospiraceae</taxon>
        <taxon>Mobilitalea</taxon>
    </lineage>
</organism>
<dbReference type="EMBL" id="JAEAGR010000006">
    <property type="protein sequence ID" value="MBH1940813.1"/>
    <property type="molecule type" value="Genomic_DNA"/>
</dbReference>
<dbReference type="RefSeq" id="WP_197661032.1">
    <property type="nucleotide sequence ID" value="NZ_JAEAGR010000006.1"/>
</dbReference>
<accession>A0A8J7H289</accession>
<keyword evidence="6" id="KW-1185">Reference proteome</keyword>
<protein>
    <submittedName>
        <fullName evidence="5">Exonuclease domain-containing protein</fullName>
    </submittedName>
</protein>
<dbReference type="Pfam" id="PF00929">
    <property type="entry name" value="RNase_T"/>
    <property type="match status" value="1"/>
</dbReference>
<dbReference type="AlphaFoldDB" id="A0A8J7H289"/>
<dbReference type="InterPro" id="IPR013520">
    <property type="entry name" value="Ribonucl_H"/>
</dbReference>
<dbReference type="InterPro" id="IPR051274">
    <property type="entry name" value="3-5_Exoribonuclease"/>
</dbReference>
<evidence type="ECO:0000256" key="3">
    <source>
        <dbReference type="ARBA" id="ARBA00022839"/>
    </source>
</evidence>
<dbReference type="PANTHER" id="PTHR23044">
    <property type="entry name" value="3'-5' EXONUCLEASE ERI1-RELATED"/>
    <property type="match status" value="1"/>
</dbReference>
<proteinExistence type="predicted"/>
<dbReference type="PANTHER" id="PTHR23044:SF61">
    <property type="entry name" value="3'-5' EXORIBONUCLEASE 1-RELATED"/>
    <property type="match status" value="1"/>
</dbReference>
<dbReference type="Proteomes" id="UP000623269">
    <property type="component" value="Unassembled WGS sequence"/>
</dbReference>
<reference evidence="5" key="1">
    <citation type="submission" date="2020-12" db="EMBL/GenBank/DDBJ databases">
        <title>M. sibirica DSM 26468T genome.</title>
        <authorList>
            <person name="Thieme N."/>
            <person name="Rettenmaier R."/>
            <person name="Zverlov V."/>
            <person name="Liebl W."/>
        </authorList>
    </citation>
    <scope>NUCLEOTIDE SEQUENCE</scope>
    <source>
        <strain evidence="5">DSM 26468</strain>
    </source>
</reference>
<evidence type="ECO:0000256" key="1">
    <source>
        <dbReference type="ARBA" id="ARBA00022722"/>
    </source>
</evidence>
<dbReference type="Gene3D" id="3.30.420.10">
    <property type="entry name" value="Ribonuclease H-like superfamily/Ribonuclease H"/>
    <property type="match status" value="1"/>
</dbReference>
<comment type="caution">
    <text evidence="5">The sequence shown here is derived from an EMBL/GenBank/DDBJ whole genome shotgun (WGS) entry which is preliminary data.</text>
</comment>
<dbReference type="GO" id="GO:0000175">
    <property type="term" value="F:3'-5'-RNA exonuclease activity"/>
    <property type="evidence" value="ECO:0007669"/>
    <property type="project" value="InterPro"/>
</dbReference>
<name>A0A8J7H289_9FIRM</name>
<dbReference type="CDD" id="cd06133">
    <property type="entry name" value="ERI-1_3'hExo_like"/>
    <property type="match status" value="1"/>
</dbReference>
<dbReference type="InterPro" id="IPR047201">
    <property type="entry name" value="ERI-1_3'hExo-like"/>
</dbReference>
<evidence type="ECO:0000313" key="6">
    <source>
        <dbReference type="Proteomes" id="UP000623269"/>
    </source>
</evidence>
<sequence length="256" mass="29599">MQYIVFDLEFNQASSSEIVPSDKKAKSQCPFEIIQIGAIKLASDFRATATFNRFIKPAVYKKVSPFITDLTGITTEQLVKEGLFPEVFYAFLDFIGEPSEAVFCVWGRTDMKELYRNAKYYDLDQNLLPKMYINVQPYVSTYLGFSKNNLLRLQNSVEALGIGITFPFHNALYDAYYTAQILKKLNPISIQAMLYDPSYVGIKHRQPKRVIDFDKLIGQFEKMYARNMTEEEKQIIKLAYQMGKTQQFIRTETPKS</sequence>
<keyword evidence="1" id="KW-0540">Nuclease</keyword>
<feature type="domain" description="Exonuclease" evidence="4">
    <location>
        <begin position="2"/>
        <end position="191"/>
    </location>
</feature>
<dbReference type="SMART" id="SM00479">
    <property type="entry name" value="EXOIII"/>
    <property type="match status" value="1"/>
</dbReference>
<dbReference type="InterPro" id="IPR036397">
    <property type="entry name" value="RNaseH_sf"/>
</dbReference>
<dbReference type="SUPFAM" id="SSF53098">
    <property type="entry name" value="Ribonuclease H-like"/>
    <property type="match status" value="1"/>
</dbReference>
<dbReference type="InterPro" id="IPR012337">
    <property type="entry name" value="RNaseH-like_sf"/>
</dbReference>
<keyword evidence="2" id="KW-0378">Hydrolase</keyword>